<organism evidence="1 2">
    <name type="scientific">Saccharothrix longispora</name>
    <dbReference type="NCBI Taxonomy" id="33920"/>
    <lineage>
        <taxon>Bacteria</taxon>
        <taxon>Bacillati</taxon>
        <taxon>Actinomycetota</taxon>
        <taxon>Actinomycetes</taxon>
        <taxon>Pseudonocardiales</taxon>
        <taxon>Pseudonocardiaceae</taxon>
        <taxon>Saccharothrix</taxon>
    </lineage>
</organism>
<dbReference type="RefSeq" id="WP_310311928.1">
    <property type="nucleotide sequence ID" value="NZ_BAAAXB010000001.1"/>
</dbReference>
<sequence>MTPVSLLVVAKAPVPGLAKTRLCPPASPEEAADLAAAALLDTLDAVLRTPGARPVVALTGDLRAARRADEVRAVLRHCAVLPQRGDGFGARLANAHADAHRAHGLPVLQIGMDTPQVTPALLGEAVGLLDGHDVVVGPATDGGWWALGLREPALARRLEDVPMSRDDTGARTVRAFRDRVTAIAPGLSDVDDIAAAHEVARAAPGTRFAGALARLGVLR</sequence>
<evidence type="ECO:0000313" key="2">
    <source>
        <dbReference type="Proteomes" id="UP001268819"/>
    </source>
</evidence>
<reference evidence="1 2" key="1">
    <citation type="submission" date="2023-07" db="EMBL/GenBank/DDBJ databases">
        <title>Sequencing the genomes of 1000 actinobacteria strains.</title>
        <authorList>
            <person name="Klenk H.-P."/>
        </authorList>
    </citation>
    <scope>NUCLEOTIDE SEQUENCE [LARGE SCALE GENOMIC DNA]</scope>
    <source>
        <strain evidence="1 2">DSM 43749</strain>
    </source>
</reference>
<name>A0ABU1Q6H5_9PSEU</name>
<dbReference type="PANTHER" id="PTHR36529">
    <property type="entry name" value="SLL1095 PROTEIN"/>
    <property type="match status" value="1"/>
</dbReference>
<gene>
    <name evidence="1" type="ORF">J2S66_006398</name>
</gene>
<dbReference type="PANTHER" id="PTHR36529:SF1">
    <property type="entry name" value="GLYCOSYLTRANSFERASE"/>
    <property type="match status" value="1"/>
</dbReference>
<dbReference type="SUPFAM" id="SSF53448">
    <property type="entry name" value="Nucleotide-diphospho-sugar transferases"/>
    <property type="match status" value="1"/>
</dbReference>
<dbReference type="Pfam" id="PF09837">
    <property type="entry name" value="DUF2064"/>
    <property type="match status" value="1"/>
</dbReference>
<protein>
    <submittedName>
        <fullName evidence="1">Glycosyltransferase A (GT-A) superfamily protein (DUF2064 family)</fullName>
    </submittedName>
</protein>
<keyword evidence="2" id="KW-1185">Reference proteome</keyword>
<dbReference type="Proteomes" id="UP001268819">
    <property type="component" value="Unassembled WGS sequence"/>
</dbReference>
<proteinExistence type="predicted"/>
<dbReference type="InterPro" id="IPR029044">
    <property type="entry name" value="Nucleotide-diphossugar_trans"/>
</dbReference>
<accession>A0ABU1Q6H5</accession>
<dbReference type="EMBL" id="JAVDSG010000001">
    <property type="protein sequence ID" value="MDR6598014.1"/>
    <property type="molecule type" value="Genomic_DNA"/>
</dbReference>
<comment type="caution">
    <text evidence="1">The sequence shown here is derived from an EMBL/GenBank/DDBJ whole genome shotgun (WGS) entry which is preliminary data.</text>
</comment>
<dbReference type="InterPro" id="IPR018641">
    <property type="entry name" value="Trfase_1_rSAM/seldom-assoc"/>
</dbReference>
<evidence type="ECO:0000313" key="1">
    <source>
        <dbReference type="EMBL" id="MDR6598014.1"/>
    </source>
</evidence>
<dbReference type="Gene3D" id="3.90.550.10">
    <property type="entry name" value="Spore Coat Polysaccharide Biosynthesis Protein SpsA, Chain A"/>
    <property type="match status" value="1"/>
</dbReference>